<keyword evidence="2" id="KW-0176">Collagen</keyword>
<accession>A0A504YH26</accession>
<evidence type="ECO:0000313" key="3">
    <source>
        <dbReference type="Proteomes" id="UP000316759"/>
    </source>
</evidence>
<dbReference type="InterPro" id="IPR001849">
    <property type="entry name" value="PH_domain"/>
</dbReference>
<protein>
    <submittedName>
        <fullName evidence="2">Collagen type IV alpha-3-binding protein</fullName>
    </submittedName>
</protein>
<proteinExistence type="predicted"/>
<dbReference type="Pfam" id="PF00169">
    <property type="entry name" value="PH"/>
    <property type="match status" value="1"/>
</dbReference>
<reference evidence="2 3" key="1">
    <citation type="submission" date="2019-04" db="EMBL/GenBank/DDBJ databases">
        <title>Annotation for the trematode Fasciola gigantica.</title>
        <authorList>
            <person name="Choi Y.-J."/>
        </authorList>
    </citation>
    <scope>NUCLEOTIDE SEQUENCE [LARGE SCALE GENOMIC DNA]</scope>
    <source>
        <strain evidence="2">Uganda_cow_1</strain>
    </source>
</reference>
<evidence type="ECO:0000313" key="2">
    <source>
        <dbReference type="EMBL" id="TPP57177.1"/>
    </source>
</evidence>
<dbReference type="AlphaFoldDB" id="A0A504YH26"/>
<sequence>NSGFYPTGDYYQLHHNQNILNSVTSINSVTHYRITDSKTEPCKDSHENLFDSASSDGASDDEVWAPMPVRGTLSKWTNLLHGWQERYFVLSDGMLTYYRNSDELGLGSRGAVRVRLADVKAHEYDDCRFEVSFLGFRKLSFCASQ</sequence>
<keyword evidence="3" id="KW-1185">Reference proteome</keyword>
<gene>
    <name evidence="2" type="ORF">FGIG_02164</name>
</gene>
<dbReference type="EMBL" id="SUNJ01013577">
    <property type="protein sequence ID" value="TPP57177.1"/>
    <property type="molecule type" value="Genomic_DNA"/>
</dbReference>
<feature type="non-terminal residue" evidence="2">
    <location>
        <position position="1"/>
    </location>
</feature>
<dbReference type="Gene3D" id="2.30.29.30">
    <property type="entry name" value="Pleckstrin-homology domain (PH domain)/Phosphotyrosine-binding domain (PTB)"/>
    <property type="match status" value="1"/>
</dbReference>
<dbReference type="Proteomes" id="UP000316759">
    <property type="component" value="Unassembled WGS sequence"/>
</dbReference>
<dbReference type="STRING" id="46835.A0A504YH26"/>
<feature type="domain" description="PH" evidence="1">
    <location>
        <begin position="66"/>
        <end position="145"/>
    </location>
</feature>
<organism evidence="2 3">
    <name type="scientific">Fasciola gigantica</name>
    <name type="common">Giant liver fluke</name>
    <dbReference type="NCBI Taxonomy" id="46835"/>
    <lineage>
        <taxon>Eukaryota</taxon>
        <taxon>Metazoa</taxon>
        <taxon>Spiralia</taxon>
        <taxon>Lophotrochozoa</taxon>
        <taxon>Platyhelminthes</taxon>
        <taxon>Trematoda</taxon>
        <taxon>Digenea</taxon>
        <taxon>Plagiorchiida</taxon>
        <taxon>Echinostomata</taxon>
        <taxon>Echinostomatoidea</taxon>
        <taxon>Fasciolidae</taxon>
        <taxon>Fasciola</taxon>
    </lineage>
</organism>
<dbReference type="GO" id="GO:0005581">
    <property type="term" value="C:collagen trimer"/>
    <property type="evidence" value="ECO:0007669"/>
    <property type="project" value="UniProtKB-KW"/>
</dbReference>
<dbReference type="InterPro" id="IPR011993">
    <property type="entry name" value="PH-like_dom_sf"/>
</dbReference>
<name>A0A504YH26_FASGI</name>
<evidence type="ECO:0000259" key="1">
    <source>
        <dbReference type="PROSITE" id="PS50003"/>
    </source>
</evidence>
<dbReference type="OrthoDB" id="14833at2759"/>
<dbReference type="SUPFAM" id="SSF50729">
    <property type="entry name" value="PH domain-like"/>
    <property type="match status" value="1"/>
</dbReference>
<comment type="caution">
    <text evidence="2">The sequence shown here is derived from an EMBL/GenBank/DDBJ whole genome shotgun (WGS) entry which is preliminary data.</text>
</comment>
<dbReference type="PROSITE" id="PS50003">
    <property type="entry name" value="PH_DOMAIN"/>
    <property type="match status" value="1"/>
</dbReference>